<dbReference type="EMBL" id="LAFY01004078">
    <property type="protein sequence ID" value="KJX95361.1"/>
    <property type="molecule type" value="Genomic_DNA"/>
</dbReference>
<accession>A0A0F4GD94</accession>
<dbReference type="PANTHER" id="PTHR15822">
    <property type="entry name" value="TRAF AND TNF RECEPTOR-ASSOCIATED PROTEIN"/>
    <property type="match status" value="1"/>
</dbReference>
<evidence type="ECO:0000256" key="9">
    <source>
        <dbReference type="ARBA" id="ARBA00023204"/>
    </source>
</evidence>
<name>A0A0F4GD94_9PEZI</name>
<evidence type="ECO:0000256" key="6">
    <source>
        <dbReference type="ARBA" id="ARBA00022763"/>
    </source>
</evidence>
<organism evidence="12 13">
    <name type="scientific">Zymoseptoria brevis</name>
    <dbReference type="NCBI Taxonomy" id="1047168"/>
    <lineage>
        <taxon>Eukaryota</taxon>
        <taxon>Fungi</taxon>
        <taxon>Dikarya</taxon>
        <taxon>Ascomycota</taxon>
        <taxon>Pezizomycotina</taxon>
        <taxon>Dothideomycetes</taxon>
        <taxon>Dothideomycetidae</taxon>
        <taxon>Mycosphaerellales</taxon>
        <taxon>Mycosphaerellaceae</taxon>
        <taxon>Zymoseptoria</taxon>
    </lineage>
</organism>
<evidence type="ECO:0000256" key="10">
    <source>
        <dbReference type="ARBA" id="ARBA00023242"/>
    </source>
</evidence>
<dbReference type="GO" id="GO:0046872">
    <property type="term" value="F:metal ion binding"/>
    <property type="evidence" value="ECO:0007669"/>
    <property type="project" value="UniProtKB-KW"/>
</dbReference>
<dbReference type="Proteomes" id="UP000033647">
    <property type="component" value="Unassembled WGS sequence"/>
</dbReference>
<evidence type="ECO:0000256" key="7">
    <source>
        <dbReference type="ARBA" id="ARBA00022801"/>
    </source>
</evidence>
<dbReference type="CDD" id="cd09080">
    <property type="entry name" value="TDP2"/>
    <property type="match status" value="1"/>
</dbReference>
<keyword evidence="12" id="KW-0255">Endonuclease</keyword>
<comment type="caution">
    <text evidence="12">The sequence shown here is derived from an EMBL/GenBank/DDBJ whole genome shotgun (WGS) entry which is preliminary data.</text>
</comment>
<evidence type="ECO:0000256" key="2">
    <source>
        <dbReference type="ARBA" id="ARBA00001946"/>
    </source>
</evidence>
<keyword evidence="10" id="KW-0539">Nucleus</keyword>
<evidence type="ECO:0000256" key="1">
    <source>
        <dbReference type="ARBA" id="ARBA00001936"/>
    </source>
</evidence>
<comment type="cofactor">
    <cofactor evidence="2">
        <name>Mg(2+)</name>
        <dbReference type="ChEBI" id="CHEBI:18420"/>
    </cofactor>
</comment>
<keyword evidence="7" id="KW-0378">Hydrolase</keyword>
<dbReference type="InterPro" id="IPR005135">
    <property type="entry name" value="Endo/exonuclease/phosphatase"/>
</dbReference>
<dbReference type="OrthoDB" id="9975959at2759"/>
<dbReference type="GO" id="GO:0004527">
    <property type="term" value="F:exonuclease activity"/>
    <property type="evidence" value="ECO:0007669"/>
    <property type="project" value="UniProtKB-KW"/>
</dbReference>
<comment type="cofactor">
    <cofactor evidence="1">
        <name>Mn(2+)</name>
        <dbReference type="ChEBI" id="CHEBI:29035"/>
    </cofactor>
</comment>
<evidence type="ECO:0000256" key="4">
    <source>
        <dbReference type="ARBA" id="ARBA00022722"/>
    </source>
</evidence>
<dbReference type="GO" id="GO:0005737">
    <property type="term" value="C:cytoplasm"/>
    <property type="evidence" value="ECO:0007669"/>
    <property type="project" value="TreeGrafter"/>
</dbReference>
<reference evidence="12 13" key="1">
    <citation type="submission" date="2015-03" db="EMBL/GenBank/DDBJ databases">
        <title>RNA-seq based gene annotation and comparative genomics of four Zymoseptoria species reveal species-specific pathogenicity related genes and transposable element activity.</title>
        <authorList>
            <person name="Grandaubert J."/>
            <person name="Bhattacharyya A."/>
            <person name="Stukenbrock E.H."/>
        </authorList>
    </citation>
    <scope>NUCLEOTIDE SEQUENCE [LARGE SCALE GENOMIC DNA]</scope>
    <source>
        <strain evidence="12 13">Zb18110</strain>
    </source>
</reference>
<dbReference type="Gene3D" id="3.60.10.10">
    <property type="entry name" value="Endonuclease/exonuclease/phosphatase"/>
    <property type="match status" value="1"/>
</dbReference>
<keyword evidence="13" id="KW-1185">Reference proteome</keyword>
<dbReference type="InterPro" id="IPR036691">
    <property type="entry name" value="Endo/exonu/phosph_ase_sf"/>
</dbReference>
<dbReference type="GO" id="GO:0004519">
    <property type="term" value="F:endonuclease activity"/>
    <property type="evidence" value="ECO:0007669"/>
    <property type="project" value="UniProtKB-KW"/>
</dbReference>
<proteinExistence type="predicted"/>
<comment type="subcellular location">
    <subcellularLocation>
        <location evidence="3">Nucleus</location>
        <location evidence="3">PML body</location>
    </subcellularLocation>
</comment>
<dbReference type="GO" id="GO:0006302">
    <property type="term" value="P:double-strand break repair"/>
    <property type="evidence" value="ECO:0007669"/>
    <property type="project" value="TreeGrafter"/>
</dbReference>
<dbReference type="Pfam" id="PF03372">
    <property type="entry name" value="Exo_endo_phos"/>
    <property type="match status" value="1"/>
</dbReference>
<feature type="domain" description="Endonuclease/exonuclease/phosphatase" evidence="11">
    <location>
        <begin position="203"/>
        <end position="321"/>
    </location>
</feature>
<dbReference type="GO" id="GO:0070260">
    <property type="term" value="F:5'-tyrosyl-DNA phosphodiesterase activity"/>
    <property type="evidence" value="ECO:0007669"/>
    <property type="project" value="TreeGrafter"/>
</dbReference>
<evidence type="ECO:0000313" key="12">
    <source>
        <dbReference type="EMBL" id="KJX95361.1"/>
    </source>
</evidence>
<dbReference type="STRING" id="1047168.A0A0F4GD94"/>
<dbReference type="GO" id="GO:0003697">
    <property type="term" value="F:single-stranded DNA binding"/>
    <property type="evidence" value="ECO:0007669"/>
    <property type="project" value="TreeGrafter"/>
</dbReference>
<dbReference type="SUPFAM" id="SSF56219">
    <property type="entry name" value="DNase I-like"/>
    <property type="match status" value="1"/>
</dbReference>
<protein>
    <submittedName>
        <fullName evidence="12">Endonuclease/exonuclease/phosphatase family protein</fullName>
    </submittedName>
</protein>
<gene>
    <name evidence="12" type="ORF">TI39_contig4118g00029</name>
</gene>
<dbReference type="AlphaFoldDB" id="A0A0F4GD94"/>
<dbReference type="PANTHER" id="PTHR15822:SF4">
    <property type="entry name" value="TYROSYL-DNA PHOSPHODIESTERASE 2"/>
    <property type="match status" value="1"/>
</dbReference>
<keyword evidence="6" id="KW-0227">DNA damage</keyword>
<evidence type="ECO:0000256" key="3">
    <source>
        <dbReference type="ARBA" id="ARBA00004322"/>
    </source>
</evidence>
<keyword evidence="4" id="KW-0540">Nuclease</keyword>
<evidence type="ECO:0000313" key="13">
    <source>
        <dbReference type="Proteomes" id="UP000033647"/>
    </source>
</evidence>
<keyword evidence="12" id="KW-0269">Exonuclease</keyword>
<keyword evidence="8" id="KW-0460">Magnesium</keyword>
<keyword evidence="9" id="KW-0234">DNA repair</keyword>
<dbReference type="InterPro" id="IPR051547">
    <property type="entry name" value="TDP2-like"/>
</dbReference>
<evidence type="ECO:0000256" key="8">
    <source>
        <dbReference type="ARBA" id="ARBA00022842"/>
    </source>
</evidence>
<sequence>MDDLVQQQIKLVEAKKRDEVPWKMDIAYDQPYYNHDGQQWKEQTPGLSSNVSSTRDTISKLALYSWNIDFMLPFANSRMSAALSHLQKIVIDAKDHDSTAKVVYLQECVASDVKLIASNAWIRDTFALSDVTTDNWQSGHYGTISLIDRRLPIASCFRVHYSETRMERDVLIVDVKVQDKTMRFCNTHLESLAFEPPRRIPQMKLCAEYMQDKSVDGALLAGDLNAIQDFDRTLHSDNGLKDAYLELSGAEDDASGHTWGQQAATVQRERFGTSRMDKVFFHGGVELLSFEQFGRDVLVEDAAEQEQLMQLGFDKPWITDHLGVTATFAIASSSSRGQL</sequence>
<evidence type="ECO:0000256" key="5">
    <source>
        <dbReference type="ARBA" id="ARBA00022723"/>
    </source>
</evidence>
<keyword evidence="5" id="KW-0479">Metal-binding</keyword>
<evidence type="ECO:0000259" key="11">
    <source>
        <dbReference type="Pfam" id="PF03372"/>
    </source>
</evidence>